<dbReference type="InterPro" id="IPR004732">
    <property type="entry name" value="Transaldolase_2"/>
</dbReference>
<keyword evidence="8" id="KW-0697">Rotamase</keyword>
<organism evidence="10 11">
    <name type="scientific">Mikania micrantha</name>
    <name type="common">bitter vine</name>
    <dbReference type="NCBI Taxonomy" id="192012"/>
    <lineage>
        <taxon>Eukaryota</taxon>
        <taxon>Viridiplantae</taxon>
        <taxon>Streptophyta</taxon>
        <taxon>Embryophyta</taxon>
        <taxon>Tracheophyta</taxon>
        <taxon>Spermatophyta</taxon>
        <taxon>Magnoliopsida</taxon>
        <taxon>eudicotyledons</taxon>
        <taxon>Gunneridae</taxon>
        <taxon>Pentapetalae</taxon>
        <taxon>asterids</taxon>
        <taxon>campanulids</taxon>
        <taxon>Asterales</taxon>
        <taxon>Asteraceae</taxon>
        <taxon>Asteroideae</taxon>
        <taxon>Heliantheae alliance</taxon>
        <taxon>Eupatorieae</taxon>
        <taxon>Mikania</taxon>
    </lineage>
</organism>
<reference evidence="10 11" key="1">
    <citation type="submission" date="2019-05" db="EMBL/GenBank/DDBJ databases">
        <title>Mikania micrantha, genome provides insights into the molecular mechanism of rapid growth.</title>
        <authorList>
            <person name="Liu B."/>
        </authorList>
    </citation>
    <scope>NUCLEOTIDE SEQUENCE [LARGE SCALE GENOMIC DNA]</scope>
    <source>
        <strain evidence="10">NLD-2019</strain>
        <tissue evidence="10">Leaf</tissue>
    </source>
</reference>
<comment type="caution">
    <text evidence="10">The sequence shown here is derived from an EMBL/GenBank/DDBJ whole genome shotgun (WGS) entry which is preliminary data.</text>
</comment>
<dbReference type="InterPro" id="IPR001585">
    <property type="entry name" value="TAL/FSA"/>
</dbReference>
<dbReference type="InterPro" id="IPR018225">
    <property type="entry name" value="Transaldolase_AS"/>
</dbReference>
<dbReference type="SUPFAM" id="SSF51569">
    <property type="entry name" value="Aldolase"/>
    <property type="match status" value="1"/>
</dbReference>
<dbReference type="Pfam" id="PF00923">
    <property type="entry name" value="TAL_FSA"/>
    <property type="match status" value="1"/>
</dbReference>
<dbReference type="InterPro" id="IPR046357">
    <property type="entry name" value="PPIase_dom_sf"/>
</dbReference>
<keyword evidence="8" id="KW-0413">Isomerase</keyword>
<proteinExistence type="inferred from homology"/>
<dbReference type="UniPathway" id="UPA00115">
    <property type="reaction ID" value="UER00414"/>
</dbReference>
<dbReference type="NCBIfam" id="NF002881">
    <property type="entry name" value="PRK03343.1"/>
    <property type="match status" value="1"/>
</dbReference>
<dbReference type="GO" id="GO:0003755">
    <property type="term" value="F:peptidyl-prolyl cis-trans isomerase activity"/>
    <property type="evidence" value="ECO:0007669"/>
    <property type="project" value="UniProtKB-KW"/>
</dbReference>
<evidence type="ECO:0000256" key="5">
    <source>
        <dbReference type="ARBA" id="ARBA00022679"/>
    </source>
</evidence>
<comment type="catalytic activity">
    <reaction evidence="8">
        <text>[protein]-peptidylproline (omega=180) = [protein]-peptidylproline (omega=0)</text>
        <dbReference type="Rhea" id="RHEA:16237"/>
        <dbReference type="Rhea" id="RHEA-COMP:10747"/>
        <dbReference type="Rhea" id="RHEA-COMP:10748"/>
        <dbReference type="ChEBI" id="CHEBI:83833"/>
        <dbReference type="ChEBI" id="CHEBI:83834"/>
        <dbReference type="EC" id="5.2.1.8"/>
    </reaction>
</comment>
<evidence type="ECO:0000256" key="7">
    <source>
        <dbReference type="ARBA" id="ARBA00048810"/>
    </source>
</evidence>
<dbReference type="Gene3D" id="3.10.50.40">
    <property type="match status" value="1"/>
</dbReference>
<protein>
    <recommendedName>
        <fullName evidence="8">peptidylprolyl isomerase</fullName>
        <ecNumber evidence="8">5.2.1.8</ecNumber>
    </recommendedName>
</protein>
<dbReference type="InterPro" id="IPR001179">
    <property type="entry name" value="PPIase_FKBP_dom"/>
</dbReference>
<dbReference type="PROSITE" id="PS01054">
    <property type="entry name" value="TRANSALDOLASE_1"/>
    <property type="match status" value="1"/>
</dbReference>
<dbReference type="SUPFAM" id="SSF54534">
    <property type="entry name" value="FKBP-like"/>
    <property type="match status" value="1"/>
</dbReference>
<evidence type="ECO:0000256" key="2">
    <source>
        <dbReference type="ARBA" id="ARBA00004496"/>
    </source>
</evidence>
<evidence type="ECO:0000313" key="11">
    <source>
        <dbReference type="Proteomes" id="UP000326396"/>
    </source>
</evidence>
<name>A0A5N6NSP3_9ASTR</name>
<dbReference type="NCBIfam" id="TIGR00876">
    <property type="entry name" value="tal_mycobact"/>
    <property type="match status" value="1"/>
</dbReference>
<dbReference type="HAMAP" id="MF_00493">
    <property type="entry name" value="Transaldolase_2"/>
    <property type="match status" value="1"/>
</dbReference>
<dbReference type="OrthoDB" id="2015515at2759"/>
<evidence type="ECO:0000256" key="3">
    <source>
        <dbReference type="ARBA" id="ARBA00008426"/>
    </source>
</evidence>
<dbReference type="InterPro" id="IPR044208">
    <property type="entry name" value="FKBP19-like"/>
</dbReference>
<dbReference type="GO" id="GO:0004801">
    <property type="term" value="F:transaldolase activity"/>
    <property type="evidence" value="ECO:0007669"/>
    <property type="project" value="UniProtKB-EC"/>
</dbReference>
<keyword evidence="4" id="KW-0963">Cytoplasm</keyword>
<dbReference type="CDD" id="cd00955">
    <property type="entry name" value="Transaldolase_like"/>
    <property type="match status" value="1"/>
</dbReference>
<keyword evidence="6" id="KW-0704">Schiff base</keyword>
<evidence type="ECO:0000256" key="8">
    <source>
        <dbReference type="PROSITE-ProRule" id="PRU00277"/>
    </source>
</evidence>
<dbReference type="EMBL" id="SZYD01000009">
    <property type="protein sequence ID" value="KAD5317153.1"/>
    <property type="molecule type" value="Genomic_DNA"/>
</dbReference>
<dbReference type="InterPro" id="IPR013785">
    <property type="entry name" value="Aldolase_TIM"/>
</dbReference>
<sequence>MASMFNLSSSAAATSFNSSPVISSPPTTAVSLRFPAKPALSSSRLSLRSTVPLAASLLVKCSQNGGNGSHVKKTTLHDLYEKQGQSPWYDNLCRPVTDLLPLIESGVRGVTSNPAIFQKAISTSNAYNNQFRELVQGGKAIESAYWELVVKDIQDACRLFESIYDETDGGDGYVSVEVSPQLADDTQGTVDAAKWLHKMVDRRNVYIKIPATAACVPSVKEVISLGISVNVTLIFSLSRYEAVIDAYLDGLESSGLDDLSRVTSVASFFVSRVDTLVNNMLEKIGMPEALELRGKAANAQAALAFQLYQKKFSGPRWEALVKKGAKKQRLLWASTSVKNPAYPDTLYVAPLVGPDTVSTMPDQALQAFIDHGTVGRTIDSNVSEAEGIYSALEKLGIDWSYVGSQLELEGVVSFKKSFDSLLDSLQEKANSMKLPVRTVIRLNPCRHFNDLRVSDVLNMPFAAIGAIPSFVNPRSSSSAQWAHKQPKSSPILQSIHVSSSLSDERYSLDDAKSAKIDRRRWLVSSVGLLAVPLGSNLGDGVAVASNFAEMPALKGKDYGKSKMKFPDYVETSSGLQYKDLRAGNGIMPKKGDLLVVDWDGYTIGYYGRIFEARNKTKGGSFEGDDKSFYRFRLGSHEVIPAFEEAVAGMSLGGIRRIIVPPDLGYPENDYNKSGPKPTTFSGQRALSFVLKNQGLIDKTLLFDIELLNIIPNN</sequence>
<gene>
    <name evidence="10" type="ORF">E3N88_17099</name>
</gene>
<comment type="catalytic activity">
    <reaction evidence="7">
        <text>D-sedoheptulose 7-phosphate + D-glyceraldehyde 3-phosphate = D-erythrose 4-phosphate + beta-D-fructose 6-phosphate</text>
        <dbReference type="Rhea" id="RHEA:17053"/>
        <dbReference type="ChEBI" id="CHEBI:16897"/>
        <dbReference type="ChEBI" id="CHEBI:57483"/>
        <dbReference type="ChEBI" id="CHEBI:57634"/>
        <dbReference type="ChEBI" id="CHEBI:59776"/>
        <dbReference type="EC" id="2.2.1.2"/>
    </reaction>
</comment>
<comment type="subcellular location">
    <subcellularLocation>
        <location evidence="2">Cytoplasm</location>
    </subcellularLocation>
</comment>
<keyword evidence="11" id="KW-1185">Reference proteome</keyword>
<dbReference type="Pfam" id="PF00254">
    <property type="entry name" value="FKBP_C"/>
    <property type="match status" value="1"/>
</dbReference>
<dbReference type="GO" id="GO:0009579">
    <property type="term" value="C:thylakoid"/>
    <property type="evidence" value="ECO:0007669"/>
    <property type="project" value="TreeGrafter"/>
</dbReference>
<evidence type="ECO:0000256" key="1">
    <source>
        <dbReference type="ARBA" id="ARBA00003518"/>
    </source>
</evidence>
<dbReference type="Gene3D" id="3.20.20.70">
    <property type="entry name" value="Aldolase class I"/>
    <property type="match status" value="1"/>
</dbReference>
<dbReference type="GO" id="GO:0005975">
    <property type="term" value="P:carbohydrate metabolic process"/>
    <property type="evidence" value="ECO:0007669"/>
    <property type="project" value="InterPro"/>
</dbReference>
<keyword evidence="5" id="KW-0808">Transferase</keyword>
<evidence type="ECO:0000313" key="10">
    <source>
        <dbReference type="EMBL" id="KAD5317153.1"/>
    </source>
</evidence>
<dbReference type="PANTHER" id="PTHR47717:SF1">
    <property type="entry name" value="PEPTIDYL-PROLYL CIS-TRANS ISOMERASE FKBP19, CHLOROPLASTIC"/>
    <property type="match status" value="1"/>
</dbReference>
<dbReference type="AlphaFoldDB" id="A0A5N6NSP3"/>
<accession>A0A5N6NSP3</accession>
<comment type="function">
    <text evidence="1">Transaldolase is important for the balance of metabolites in the pentose-phosphate pathway.</text>
</comment>
<evidence type="ECO:0000259" key="9">
    <source>
        <dbReference type="PROSITE" id="PS50059"/>
    </source>
</evidence>
<evidence type="ECO:0000256" key="4">
    <source>
        <dbReference type="ARBA" id="ARBA00022490"/>
    </source>
</evidence>
<feature type="domain" description="PPIase FKBP-type" evidence="9">
    <location>
        <begin position="591"/>
        <end position="710"/>
    </location>
</feature>
<dbReference type="Proteomes" id="UP000326396">
    <property type="component" value="Linkage Group LG17"/>
</dbReference>
<dbReference type="GO" id="GO:0006098">
    <property type="term" value="P:pentose-phosphate shunt"/>
    <property type="evidence" value="ECO:0007669"/>
    <property type="project" value="UniProtKB-UniPathway"/>
</dbReference>
<evidence type="ECO:0000256" key="6">
    <source>
        <dbReference type="ARBA" id="ARBA00023270"/>
    </source>
</evidence>
<dbReference type="FunFam" id="3.10.50.40:FF:000034">
    <property type="entry name" value="Peptidylprolyl isomerase"/>
    <property type="match status" value="1"/>
</dbReference>
<dbReference type="PANTHER" id="PTHR47717">
    <property type="entry name" value="PEPTIDYL-PROLYL CIS-TRANS ISOMERASE FKBP19, CHLOROPLASTIC"/>
    <property type="match status" value="1"/>
</dbReference>
<dbReference type="FunFam" id="3.20.20.70:FF:000174">
    <property type="entry name" value="Transaldolase type"/>
    <property type="match status" value="1"/>
</dbReference>
<dbReference type="EC" id="5.2.1.8" evidence="8"/>
<dbReference type="GO" id="GO:0009507">
    <property type="term" value="C:chloroplast"/>
    <property type="evidence" value="ECO:0007669"/>
    <property type="project" value="TreeGrafter"/>
</dbReference>
<dbReference type="PROSITE" id="PS50059">
    <property type="entry name" value="FKBP_PPIASE"/>
    <property type="match status" value="1"/>
</dbReference>
<comment type="similarity">
    <text evidence="3">Belongs to the transaldolase family. Type 2 subfamily.</text>
</comment>